<feature type="region of interest" description="Disordered" evidence="1">
    <location>
        <begin position="43"/>
        <end position="63"/>
    </location>
</feature>
<evidence type="ECO:0000259" key="2">
    <source>
        <dbReference type="Pfam" id="PF12550"/>
    </source>
</evidence>
<dbReference type="PANTHER" id="PTHR37784">
    <property type="entry name" value="PROTEIN MSN1"/>
    <property type="match status" value="1"/>
</dbReference>
<evidence type="ECO:0000256" key="1">
    <source>
        <dbReference type="SAM" id="MobiDB-lite"/>
    </source>
</evidence>
<feature type="compositionally biased region" description="Basic and acidic residues" evidence="1">
    <location>
        <begin position="53"/>
        <end position="62"/>
    </location>
</feature>
<protein>
    <submittedName>
        <fullName evidence="3">LANO_0B02872g1_1</fullName>
    </submittedName>
</protein>
<evidence type="ECO:0000313" key="3">
    <source>
        <dbReference type="EMBL" id="SCU81378.1"/>
    </source>
</evidence>
<dbReference type="InterPro" id="IPR022210">
    <property type="entry name" value="TF_GCR1-like"/>
</dbReference>
<sequence>METDKVPSISERLQLLMDENHDQVERPAGSLLECLIKSLEKERLTEEASVPRAQEEEVKTDVAGESGTAGSYYTSFVPPRPYADYFDFDGGQIEVDQNYESENEHNGVLNASAVFDTDKNDPYLSDDNDESKGLTTSVLPVFQAEESLDDTDQATQLVIDKLNTFKNEFRTLIQRIDEASLVSHMSTSVTALDPGSHMGPMNSMVGGILDTLQSLQPPSSRKRFRRDSEIDRASFKSPTINVSSREASVENIEEDACFGLPNFGVVLIKSPATVAQLWNEYTKLPSEWALPDWFDVVSQQHSIESSGIQSPVQLMKRRTSIRDLEKKYGSSWRNNDKNFSRQVNRRKKIWLAIEEGLEDDIPLQECFQLLESYVKERGKGLSWYYNGVPFKLIDLKLLH</sequence>
<accession>A0A1G4IWB2</accession>
<dbReference type="OrthoDB" id="4069959at2759"/>
<evidence type="ECO:0000313" key="4">
    <source>
        <dbReference type="Proteomes" id="UP000189911"/>
    </source>
</evidence>
<dbReference type="Proteomes" id="UP000189911">
    <property type="component" value="Chromosome B"/>
</dbReference>
<gene>
    <name evidence="3" type="ORF">LANO_0B02872G</name>
</gene>
<keyword evidence="4" id="KW-1185">Reference proteome</keyword>
<name>A0A1G4IWB2_9SACH</name>
<dbReference type="GO" id="GO:0060963">
    <property type="term" value="P:positive regulation of ribosomal protein gene transcription by RNA polymerase II"/>
    <property type="evidence" value="ECO:0007669"/>
    <property type="project" value="TreeGrafter"/>
</dbReference>
<dbReference type="PANTHER" id="PTHR37784:SF2">
    <property type="entry name" value="HIGH-OSMOLARITY-INDUCED TRANSCRIPTION PROTEIN 1"/>
    <property type="match status" value="1"/>
</dbReference>
<dbReference type="GO" id="GO:0000981">
    <property type="term" value="F:DNA-binding transcription factor activity, RNA polymerase II-specific"/>
    <property type="evidence" value="ECO:0007669"/>
    <property type="project" value="TreeGrafter"/>
</dbReference>
<feature type="domain" description="Transcription activator GCR1-like" evidence="2">
    <location>
        <begin position="316"/>
        <end position="372"/>
    </location>
</feature>
<dbReference type="GO" id="GO:0000978">
    <property type="term" value="F:RNA polymerase II cis-regulatory region sequence-specific DNA binding"/>
    <property type="evidence" value="ECO:0007669"/>
    <property type="project" value="TreeGrafter"/>
</dbReference>
<dbReference type="AlphaFoldDB" id="A0A1G4IWB2"/>
<organism evidence="3 4">
    <name type="scientific">Lachancea nothofagi CBS 11611</name>
    <dbReference type="NCBI Taxonomy" id="1266666"/>
    <lineage>
        <taxon>Eukaryota</taxon>
        <taxon>Fungi</taxon>
        <taxon>Dikarya</taxon>
        <taxon>Ascomycota</taxon>
        <taxon>Saccharomycotina</taxon>
        <taxon>Saccharomycetes</taxon>
        <taxon>Saccharomycetales</taxon>
        <taxon>Saccharomycetaceae</taxon>
        <taxon>Lachancea</taxon>
    </lineage>
</organism>
<dbReference type="EMBL" id="LT598450">
    <property type="protein sequence ID" value="SCU81378.1"/>
    <property type="molecule type" value="Genomic_DNA"/>
</dbReference>
<reference evidence="4" key="1">
    <citation type="submission" date="2016-03" db="EMBL/GenBank/DDBJ databases">
        <authorList>
            <person name="Devillers Hugo."/>
        </authorList>
    </citation>
    <scope>NUCLEOTIDE SEQUENCE [LARGE SCALE GENOMIC DNA]</scope>
</reference>
<dbReference type="Pfam" id="PF12550">
    <property type="entry name" value="GCR1_C"/>
    <property type="match status" value="1"/>
</dbReference>
<dbReference type="InterPro" id="IPR052146">
    <property type="entry name" value="HOT1"/>
</dbReference>
<proteinExistence type="predicted"/>